<dbReference type="InterPro" id="IPR000835">
    <property type="entry name" value="HTH_MarR-typ"/>
</dbReference>
<evidence type="ECO:0000313" key="5">
    <source>
        <dbReference type="EMBL" id="MBK0402747.1"/>
    </source>
</evidence>
<dbReference type="Gene3D" id="1.10.287.160">
    <property type="entry name" value="HR1 repeat"/>
    <property type="match status" value="1"/>
</dbReference>
<accession>A0ABS1C008</accession>
<sequence length="155" mass="17837">MLLTEKQKGLIEKIGIVTEREGMQPAAARIVGLLYVADNPELTFEEIVQALHISKSAASNALNLLLQTNRIEYTTFSGDRKRYFRIKVANWREGFAKKMEDMTSFSQVLQEVLNERNPETVEFNKNLAELADFLKYVNNQLPGLLENWEKMRKGQ</sequence>
<dbReference type="PANTHER" id="PTHR38465:SF1">
    <property type="entry name" value="HTH-TYPE TRANSCRIPTIONAL REGULATOR MJ1563-RELATED"/>
    <property type="match status" value="1"/>
</dbReference>
<evidence type="ECO:0000256" key="2">
    <source>
        <dbReference type="ARBA" id="ARBA00023125"/>
    </source>
</evidence>
<dbReference type="InterPro" id="IPR052362">
    <property type="entry name" value="HTH-GbsR_regulator"/>
</dbReference>
<evidence type="ECO:0000256" key="1">
    <source>
        <dbReference type="ARBA" id="ARBA00023015"/>
    </source>
</evidence>
<reference evidence="5 6" key="1">
    <citation type="submission" date="2020-12" db="EMBL/GenBank/DDBJ databases">
        <title>Bacterial novel species Adhaeribacter sp. BT258 isolated from soil.</title>
        <authorList>
            <person name="Jung H.-Y."/>
        </authorList>
    </citation>
    <scope>NUCLEOTIDE SEQUENCE [LARGE SCALE GENOMIC DNA]</scope>
    <source>
        <strain evidence="5 6">BT258</strain>
    </source>
</reference>
<dbReference type="RefSeq" id="WP_200505507.1">
    <property type="nucleotide sequence ID" value="NZ_JAEHFX010000003.1"/>
</dbReference>
<dbReference type="Proteomes" id="UP000644147">
    <property type="component" value="Unassembled WGS sequence"/>
</dbReference>
<protein>
    <submittedName>
        <fullName evidence="5">MarR family transcriptional regulator</fullName>
    </submittedName>
</protein>
<keyword evidence="6" id="KW-1185">Reference proteome</keyword>
<name>A0ABS1C008_9BACT</name>
<feature type="domain" description="HTH marR-type" evidence="4">
    <location>
        <begin position="22"/>
        <end position="81"/>
    </location>
</feature>
<keyword evidence="2" id="KW-0238">DNA-binding</keyword>
<dbReference type="PANTHER" id="PTHR38465">
    <property type="entry name" value="HTH-TYPE TRANSCRIPTIONAL REGULATOR MJ1563-RELATED"/>
    <property type="match status" value="1"/>
</dbReference>
<dbReference type="Gene3D" id="1.10.10.10">
    <property type="entry name" value="Winged helix-like DNA-binding domain superfamily/Winged helix DNA-binding domain"/>
    <property type="match status" value="1"/>
</dbReference>
<comment type="caution">
    <text evidence="5">The sequence shown here is derived from an EMBL/GenBank/DDBJ whole genome shotgun (WGS) entry which is preliminary data.</text>
</comment>
<dbReference type="Pfam" id="PF12802">
    <property type="entry name" value="MarR_2"/>
    <property type="match status" value="1"/>
</dbReference>
<dbReference type="InterPro" id="IPR036388">
    <property type="entry name" value="WH-like_DNA-bd_sf"/>
</dbReference>
<gene>
    <name evidence="5" type="ORF">I5M27_07100</name>
</gene>
<dbReference type="SUPFAM" id="SSF46785">
    <property type="entry name" value="Winged helix' DNA-binding domain"/>
    <property type="match status" value="1"/>
</dbReference>
<keyword evidence="1" id="KW-0805">Transcription regulation</keyword>
<dbReference type="InterPro" id="IPR036390">
    <property type="entry name" value="WH_DNA-bd_sf"/>
</dbReference>
<evidence type="ECO:0000259" key="4">
    <source>
        <dbReference type="Pfam" id="PF12802"/>
    </source>
</evidence>
<proteinExistence type="predicted"/>
<organism evidence="5 6">
    <name type="scientific">Adhaeribacter terrigena</name>
    <dbReference type="NCBI Taxonomy" id="2793070"/>
    <lineage>
        <taxon>Bacteria</taxon>
        <taxon>Pseudomonadati</taxon>
        <taxon>Bacteroidota</taxon>
        <taxon>Cytophagia</taxon>
        <taxon>Cytophagales</taxon>
        <taxon>Hymenobacteraceae</taxon>
        <taxon>Adhaeribacter</taxon>
    </lineage>
</organism>
<keyword evidence="3" id="KW-0804">Transcription</keyword>
<evidence type="ECO:0000256" key="3">
    <source>
        <dbReference type="ARBA" id="ARBA00023163"/>
    </source>
</evidence>
<dbReference type="EMBL" id="JAEHFX010000003">
    <property type="protein sequence ID" value="MBK0402747.1"/>
    <property type="molecule type" value="Genomic_DNA"/>
</dbReference>
<evidence type="ECO:0000313" key="6">
    <source>
        <dbReference type="Proteomes" id="UP000644147"/>
    </source>
</evidence>